<dbReference type="PANTHER" id="PTHR42973:SF13">
    <property type="entry name" value="FAD-BINDING PCMH-TYPE DOMAIN-CONTAINING PROTEIN"/>
    <property type="match status" value="1"/>
</dbReference>
<accession>A0A1J9QJX8</accession>
<dbReference type="GO" id="GO:0016491">
    <property type="term" value="F:oxidoreductase activity"/>
    <property type="evidence" value="ECO:0007669"/>
    <property type="project" value="UniProtKB-KW"/>
</dbReference>
<dbReference type="PROSITE" id="PS51387">
    <property type="entry name" value="FAD_PCMH"/>
    <property type="match status" value="1"/>
</dbReference>
<dbReference type="InterPro" id="IPR050416">
    <property type="entry name" value="FAD-linked_Oxidoreductase"/>
</dbReference>
<dbReference type="InterPro" id="IPR006094">
    <property type="entry name" value="Oxid_FAD_bind_N"/>
</dbReference>
<dbReference type="AlphaFoldDB" id="A0A1J9QJX8"/>
<gene>
    <name evidence="6" type="ORF">ACJ73_00195</name>
</gene>
<dbReference type="InterPro" id="IPR016169">
    <property type="entry name" value="FAD-bd_PCMH_sub2"/>
</dbReference>
<evidence type="ECO:0000313" key="7">
    <source>
        <dbReference type="Proteomes" id="UP000242791"/>
    </source>
</evidence>
<dbReference type="STRING" id="1658174.A0A1J9QJX8"/>
<keyword evidence="2" id="KW-0285">Flavoprotein</keyword>
<name>A0A1J9QJX8_9EURO</name>
<evidence type="ECO:0000256" key="3">
    <source>
        <dbReference type="ARBA" id="ARBA00022827"/>
    </source>
</evidence>
<dbReference type="InterPro" id="IPR016166">
    <property type="entry name" value="FAD-bd_PCMH"/>
</dbReference>
<evidence type="ECO:0000256" key="1">
    <source>
        <dbReference type="ARBA" id="ARBA00005466"/>
    </source>
</evidence>
<organism evidence="6 7">
    <name type="scientific">Blastomyces percursus</name>
    <dbReference type="NCBI Taxonomy" id="1658174"/>
    <lineage>
        <taxon>Eukaryota</taxon>
        <taxon>Fungi</taxon>
        <taxon>Dikarya</taxon>
        <taxon>Ascomycota</taxon>
        <taxon>Pezizomycotina</taxon>
        <taxon>Eurotiomycetes</taxon>
        <taxon>Eurotiomycetidae</taxon>
        <taxon>Onygenales</taxon>
        <taxon>Ajellomycetaceae</taxon>
        <taxon>Blastomyces</taxon>
    </lineage>
</organism>
<dbReference type="VEuPathDB" id="FungiDB:ACJ73_00195"/>
<evidence type="ECO:0000313" key="6">
    <source>
        <dbReference type="EMBL" id="OJD28386.1"/>
    </source>
</evidence>
<protein>
    <recommendedName>
        <fullName evidence="5">FAD-binding PCMH-type domain-containing protein</fullName>
    </recommendedName>
</protein>
<dbReference type="EMBL" id="LGTZ01000012">
    <property type="protein sequence ID" value="OJD28386.1"/>
    <property type="molecule type" value="Genomic_DNA"/>
</dbReference>
<comment type="similarity">
    <text evidence="1">Belongs to the oxygen-dependent FAD-linked oxidoreductase family.</text>
</comment>
<sequence length="150" mass="15790">MFVNTEVNCTFAVRSGGYATFPGASNIQDGITFDMQAINEITTGPDGKTAVLGTGNMWYDVYKTLEGNNLTVVGASAADVGVRGHILGGGISLLSNMYGWGCNNVINYEIIGAHGGVLNVDAERPEMFFASCGGGNTFGIVTRFTVNVYL</sequence>
<dbReference type="PANTHER" id="PTHR42973">
    <property type="entry name" value="BINDING OXIDOREDUCTASE, PUTATIVE (AFU_ORTHOLOGUE AFUA_1G17690)-RELATED"/>
    <property type="match status" value="1"/>
</dbReference>
<feature type="domain" description="FAD-binding PCMH-type" evidence="5">
    <location>
        <begin position="1"/>
        <end position="150"/>
    </location>
</feature>
<proteinExistence type="inferred from homology"/>
<dbReference type="Pfam" id="PF01565">
    <property type="entry name" value="FAD_binding_4"/>
    <property type="match status" value="1"/>
</dbReference>
<keyword evidence="3" id="KW-0274">FAD</keyword>
<keyword evidence="7" id="KW-1185">Reference proteome</keyword>
<evidence type="ECO:0000256" key="4">
    <source>
        <dbReference type="ARBA" id="ARBA00023002"/>
    </source>
</evidence>
<dbReference type="InterPro" id="IPR036318">
    <property type="entry name" value="FAD-bd_PCMH-like_sf"/>
</dbReference>
<dbReference type="Proteomes" id="UP000242791">
    <property type="component" value="Unassembled WGS sequence"/>
</dbReference>
<dbReference type="OrthoDB" id="2151789at2759"/>
<keyword evidence="4" id="KW-0560">Oxidoreductase</keyword>
<evidence type="ECO:0000259" key="5">
    <source>
        <dbReference type="PROSITE" id="PS51387"/>
    </source>
</evidence>
<reference evidence="6 7" key="1">
    <citation type="submission" date="2015-08" db="EMBL/GenBank/DDBJ databases">
        <title>Emmonsia species relationships and genome sequence.</title>
        <authorList>
            <person name="Cuomo C.A."/>
            <person name="Schwartz I.S."/>
            <person name="Kenyon C."/>
            <person name="De Hoog G.S."/>
            <person name="Govender N.P."/>
            <person name="Botha A."/>
            <person name="Moreno L."/>
            <person name="De Vries M."/>
            <person name="Munoz J.F."/>
            <person name="Stielow J.B."/>
        </authorList>
    </citation>
    <scope>NUCLEOTIDE SEQUENCE [LARGE SCALE GENOMIC DNA]</scope>
    <source>
        <strain evidence="6 7">EI222</strain>
    </source>
</reference>
<comment type="caution">
    <text evidence="6">The sequence shown here is derived from an EMBL/GenBank/DDBJ whole genome shotgun (WGS) entry which is preliminary data.</text>
</comment>
<dbReference type="SUPFAM" id="SSF56176">
    <property type="entry name" value="FAD-binding/transporter-associated domain-like"/>
    <property type="match status" value="1"/>
</dbReference>
<dbReference type="Gene3D" id="3.30.465.10">
    <property type="match status" value="1"/>
</dbReference>
<dbReference type="GO" id="GO:0071949">
    <property type="term" value="F:FAD binding"/>
    <property type="evidence" value="ECO:0007669"/>
    <property type="project" value="InterPro"/>
</dbReference>
<evidence type="ECO:0000256" key="2">
    <source>
        <dbReference type="ARBA" id="ARBA00022630"/>
    </source>
</evidence>